<accession>A0A6P6SP26</accession>
<feature type="repeat" description="ARM" evidence="3">
    <location>
        <begin position="153"/>
        <end position="195"/>
    </location>
</feature>
<evidence type="ECO:0000256" key="3">
    <source>
        <dbReference type="PROSITE-ProRule" id="PRU00259"/>
    </source>
</evidence>
<dbReference type="PANTHER" id="PTHR23315">
    <property type="entry name" value="U BOX DOMAIN-CONTAINING"/>
    <property type="match status" value="1"/>
</dbReference>
<dbReference type="AlphaFoldDB" id="A0A6P6SP26"/>
<evidence type="ECO:0000256" key="2">
    <source>
        <dbReference type="ARBA" id="ARBA00022786"/>
    </source>
</evidence>
<name>A0A6P6SP26_COFAR</name>
<dbReference type="SUPFAM" id="SSF57850">
    <property type="entry name" value="RING/U-box"/>
    <property type="match status" value="1"/>
</dbReference>
<dbReference type="OrthoDB" id="1683831at2759"/>
<evidence type="ECO:0000313" key="5">
    <source>
        <dbReference type="RefSeq" id="XP_027067643.2"/>
    </source>
</evidence>
<dbReference type="InterPro" id="IPR011989">
    <property type="entry name" value="ARM-like"/>
</dbReference>
<reference evidence="4" key="1">
    <citation type="journal article" date="2025" name="Foods">
        <title>Unveiling the Microbial Signatures of Arabica Coffee Cherries: Insights into Ripeness Specific Diversity, Functional Traits, and Implications for Quality and Safety.</title>
        <authorList>
            <consortium name="RefSeq"/>
            <person name="Tenea G.N."/>
            <person name="Cifuentes V."/>
            <person name="Reyes P."/>
            <person name="Cevallos-Vallejos M."/>
        </authorList>
    </citation>
    <scope>NUCLEOTIDE SEQUENCE [LARGE SCALE GENOMIC DNA]</scope>
</reference>
<dbReference type="SMART" id="SM00185">
    <property type="entry name" value="ARM"/>
    <property type="match status" value="3"/>
</dbReference>
<dbReference type="InterPro" id="IPR013083">
    <property type="entry name" value="Znf_RING/FYVE/PHD"/>
</dbReference>
<protein>
    <submittedName>
        <fullName evidence="5">U-box domain-containing protein 19-like</fullName>
    </submittedName>
</protein>
<proteinExistence type="predicted"/>
<evidence type="ECO:0000256" key="1">
    <source>
        <dbReference type="ARBA" id="ARBA00022737"/>
    </source>
</evidence>
<keyword evidence="2" id="KW-0833">Ubl conjugation pathway</keyword>
<dbReference type="SUPFAM" id="SSF48371">
    <property type="entry name" value="ARM repeat"/>
    <property type="match status" value="1"/>
</dbReference>
<dbReference type="Proteomes" id="UP001652660">
    <property type="component" value="Chromosome 6c"/>
</dbReference>
<reference evidence="5" key="2">
    <citation type="submission" date="2025-08" db="UniProtKB">
        <authorList>
            <consortium name="RefSeq"/>
        </authorList>
    </citation>
    <scope>IDENTIFICATION</scope>
    <source>
        <tissue evidence="5">Leaves</tissue>
    </source>
</reference>
<keyword evidence="1" id="KW-0677">Repeat</keyword>
<evidence type="ECO:0000313" key="4">
    <source>
        <dbReference type="Proteomes" id="UP001652660"/>
    </source>
</evidence>
<dbReference type="Gene3D" id="3.30.40.10">
    <property type="entry name" value="Zinc/RING finger domain, C3HC4 (zinc finger)"/>
    <property type="match status" value="1"/>
</dbReference>
<dbReference type="Gene3D" id="1.25.10.10">
    <property type="entry name" value="Leucine-rich Repeat Variant"/>
    <property type="match status" value="2"/>
</dbReference>
<dbReference type="GeneID" id="113693284"/>
<organism evidence="4 5">
    <name type="scientific">Coffea arabica</name>
    <name type="common">Arabian coffee</name>
    <dbReference type="NCBI Taxonomy" id="13443"/>
    <lineage>
        <taxon>Eukaryota</taxon>
        <taxon>Viridiplantae</taxon>
        <taxon>Streptophyta</taxon>
        <taxon>Embryophyta</taxon>
        <taxon>Tracheophyta</taxon>
        <taxon>Spermatophyta</taxon>
        <taxon>Magnoliopsida</taxon>
        <taxon>eudicotyledons</taxon>
        <taxon>Gunneridae</taxon>
        <taxon>Pentapetalae</taxon>
        <taxon>asterids</taxon>
        <taxon>lamiids</taxon>
        <taxon>Gentianales</taxon>
        <taxon>Rubiaceae</taxon>
        <taxon>Ixoroideae</taxon>
        <taxon>Gardenieae complex</taxon>
        <taxon>Bertiereae - Coffeeae clade</taxon>
        <taxon>Coffeeae</taxon>
        <taxon>Coffea</taxon>
    </lineage>
</organism>
<dbReference type="Pfam" id="PF00514">
    <property type="entry name" value="Arm"/>
    <property type="match status" value="1"/>
</dbReference>
<dbReference type="InterPro" id="IPR016024">
    <property type="entry name" value="ARM-type_fold"/>
</dbReference>
<gene>
    <name evidence="5" type="primary">LOC113693284</name>
</gene>
<dbReference type="RefSeq" id="XP_027067643.2">
    <property type="nucleotide sequence ID" value="XM_027211842.2"/>
</dbReference>
<keyword evidence="4" id="KW-1185">Reference proteome</keyword>
<dbReference type="InterPro" id="IPR000225">
    <property type="entry name" value="Armadillo"/>
</dbReference>
<dbReference type="PANTHER" id="PTHR23315:SF307">
    <property type="entry name" value="U-BOX DOMAIN-CONTAINING PROTEIN 19"/>
    <property type="match status" value="1"/>
</dbReference>
<dbReference type="PROSITE" id="PS50176">
    <property type="entry name" value="ARM_REPEAT"/>
    <property type="match status" value="1"/>
</dbReference>
<sequence length="292" mass="32630">MHALILRNLAINTVKIDGKYHLVRRVTKYQGHYGLFPRTSSGWFRAGNRTCPKTGQRLLCTDFVPNSALKQLIKGFCLEKGIHFADSIRHSRDVTKAVVAGNKVSEQAVRLLANFLVGRLVGCNNQEQNRAAYEICLLTKTSIFNRSCLVEASAIPPLLNLLFSCDPSLQENAMASLLNLSMFSKSTKIIVENRGLILILDVLKCGLKVEARQHAAGAFFYLASVEEYRQLIGEIPDAIPSLVELLRDGTDRGKKNALVTIFGLLLCPENHKRVFAAGIVPLLKQEQRQQWW</sequence>